<evidence type="ECO:0000256" key="2">
    <source>
        <dbReference type="ARBA" id="ARBA00017475"/>
    </source>
</evidence>
<proteinExistence type="inferred from homology"/>
<dbReference type="STRING" id="75743.A0A401NXV5"/>
<comment type="caution">
    <text evidence="5">The sequence shown here is derived from an EMBL/GenBank/DDBJ whole genome shotgun (WGS) entry which is preliminary data.</text>
</comment>
<dbReference type="EMBL" id="BFAA01000088">
    <property type="protein sequence ID" value="GCB65712.1"/>
    <property type="molecule type" value="Genomic_DNA"/>
</dbReference>
<gene>
    <name evidence="5" type="ORF">scyTo_0000454</name>
</gene>
<feature type="region of interest" description="Disordered" evidence="3">
    <location>
        <begin position="248"/>
        <end position="271"/>
    </location>
</feature>
<name>A0A401NXV5_SCYTO</name>
<dbReference type="Pfam" id="PF07890">
    <property type="entry name" value="Rrp15p"/>
    <property type="match status" value="1"/>
</dbReference>
<feature type="compositionally biased region" description="Basic and acidic residues" evidence="3">
    <location>
        <begin position="257"/>
        <end position="271"/>
    </location>
</feature>
<dbReference type="InterPro" id="IPR012459">
    <property type="entry name" value="Rrp15"/>
</dbReference>
<feature type="compositionally biased region" description="Basic and acidic residues" evidence="3">
    <location>
        <begin position="52"/>
        <end position="63"/>
    </location>
</feature>
<evidence type="ECO:0000256" key="4">
    <source>
        <dbReference type="SAM" id="SignalP"/>
    </source>
</evidence>
<dbReference type="GO" id="GO:0000460">
    <property type="term" value="P:maturation of 5.8S rRNA"/>
    <property type="evidence" value="ECO:0007669"/>
    <property type="project" value="TreeGrafter"/>
</dbReference>
<keyword evidence="4" id="KW-0732">Signal</keyword>
<keyword evidence="6" id="KW-1185">Reference proteome</keyword>
<feature type="region of interest" description="Disordered" evidence="3">
    <location>
        <begin position="30"/>
        <end position="84"/>
    </location>
</feature>
<dbReference type="Proteomes" id="UP000288216">
    <property type="component" value="Unassembled WGS sequence"/>
</dbReference>
<evidence type="ECO:0000256" key="3">
    <source>
        <dbReference type="SAM" id="MobiDB-lite"/>
    </source>
</evidence>
<dbReference type="OMA" id="NAGWADC"/>
<evidence type="ECO:0000313" key="5">
    <source>
        <dbReference type="EMBL" id="GCB65712.1"/>
    </source>
</evidence>
<protein>
    <recommendedName>
        <fullName evidence="2">RRP15-like protein</fullName>
    </recommendedName>
</protein>
<evidence type="ECO:0000256" key="1">
    <source>
        <dbReference type="ARBA" id="ARBA00007462"/>
    </source>
</evidence>
<comment type="similarity">
    <text evidence="1">Belongs to the RRP15 family.</text>
</comment>
<evidence type="ECO:0000313" key="6">
    <source>
        <dbReference type="Proteomes" id="UP000288216"/>
    </source>
</evidence>
<feature type="chain" id="PRO_5019094197" description="RRP15-like protein" evidence="4">
    <location>
        <begin position="22"/>
        <end position="271"/>
    </location>
</feature>
<feature type="non-terminal residue" evidence="5">
    <location>
        <position position="1"/>
    </location>
</feature>
<reference evidence="5 6" key="1">
    <citation type="journal article" date="2018" name="Nat. Ecol. Evol.">
        <title>Shark genomes provide insights into elasmobranch evolution and the origin of vertebrates.</title>
        <authorList>
            <person name="Hara Y"/>
            <person name="Yamaguchi K"/>
            <person name="Onimaru K"/>
            <person name="Kadota M"/>
            <person name="Koyanagi M"/>
            <person name="Keeley SD"/>
            <person name="Tatsumi K"/>
            <person name="Tanaka K"/>
            <person name="Motone F"/>
            <person name="Kageyama Y"/>
            <person name="Nozu R"/>
            <person name="Adachi N"/>
            <person name="Nishimura O"/>
            <person name="Nakagawa R"/>
            <person name="Tanegashima C"/>
            <person name="Kiyatake I"/>
            <person name="Matsumoto R"/>
            <person name="Murakumo K"/>
            <person name="Nishida K"/>
            <person name="Terakita A"/>
            <person name="Kuratani S"/>
            <person name="Sato K"/>
            <person name="Hyodo S Kuraku.S."/>
        </authorList>
    </citation>
    <scope>NUCLEOTIDE SEQUENCE [LARGE SCALE GENOMIC DNA]</scope>
</reference>
<dbReference type="GO" id="GO:0000470">
    <property type="term" value="P:maturation of LSU-rRNA"/>
    <property type="evidence" value="ECO:0007669"/>
    <property type="project" value="TreeGrafter"/>
</dbReference>
<dbReference type="GO" id="GO:0030687">
    <property type="term" value="C:preribosome, large subunit precursor"/>
    <property type="evidence" value="ECO:0007669"/>
    <property type="project" value="TreeGrafter"/>
</dbReference>
<dbReference type="OrthoDB" id="20949at2759"/>
<dbReference type="PANTHER" id="PTHR13245:SF14">
    <property type="entry name" value="RRP15-LIKE PROTEIN"/>
    <property type="match status" value="1"/>
</dbReference>
<feature type="signal peptide" evidence="4">
    <location>
        <begin position="1"/>
        <end position="21"/>
    </location>
</feature>
<dbReference type="PANTHER" id="PTHR13245">
    <property type="entry name" value="RRP15-LIKE PROTEIN"/>
    <property type="match status" value="1"/>
</dbReference>
<organism evidence="5 6">
    <name type="scientific">Scyliorhinus torazame</name>
    <name type="common">Cloudy catshark</name>
    <name type="synonym">Catulus torazame</name>
    <dbReference type="NCBI Taxonomy" id="75743"/>
    <lineage>
        <taxon>Eukaryota</taxon>
        <taxon>Metazoa</taxon>
        <taxon>Chordata</taxon>
        <taxon>Craniata</taxon>
        <taxon>Vertebrata</taxon>
        <taxon>Chondrichthyes</taxon>
        <taxon>Elasmobranchii</taxon>
        <taxon>Galeomorphii</taxon>
        <taxon>Galeoidea</taxon>
        <taxon>Carcharhiniformes</taxon>
        <taxon>Scyliorhinidae</taxon>
        <taxon>Scyliorhinus</taxon>
    </lineage>
</organism>
<dbReference type="AlphaFoldDB" id="A0A401NXV5"/>
<sequence length="271" mass="29860">ASARGKVVSAALGLLLPVKMALQVGAVSRGDGRGAEAEFSDSDGDLGSDRFSSGEDEKNHAPEAELGGETADPNPTNSNAGWADAMAKILGKTIPENKPAILAKTKEKKKVKRRQAMLEKMRQLDKKKQWEQMGRVKPDVIRDREAERNFQKIATRGVVQLFNAVRKHQTSVDEKIKEVGGSERKRAKLMSSVSKRDFINVLRESGQNVHQNSAERTAIGGKRVEVKSEDSATWNILRDDFMMGAAMKDWDKESDEEAKSHGGVEESDSDR</sequence>
<accession>A0A401NXV5</accession>